<keyword evidence="1 3" id="KW-0732">Signal</keyword>
<reference evidence="6 7" key="1">
    <citation type="submission" date="2018-05" db="EMBL/GenBank/DDBJ databases">
        <title>Complete genome sequence of Arcticibacterium luteifluviistationis SM1504T, a cytophagaceae bacterium isolated from Arctic surface seawater.</title>
        <authorList>
            <person name="Li Y."/>
            <person name="Qin Q.-L."/>
        </authorList>
    </citation>
    <scope>NUCLEOTIDE SEQUENCE [LARGE SCALE GENOMIC DNA]</scope>
    <source>
        <strain evidence="6 7">SM1504</strain>
    </source>
</reference>
<feature type="domain" description="Haemolysin activator HlyB C-terminal" evidence="5">
    <location>
        <begin position="1103"/>
        <end position="1219"/>
    </location>
</feature>
<gene>
    <name evidence="6" type="ORF">DJ013_02765</name>
</gene>
<dbReference type="InterPro" id="IPR005565">
    <property type="entry name" value="Hemolysn_activator_HlyB_C"/>
</dbReference>
<sequence length="1256" mass="142502">MKRKFTLLFSITFLLLSSCANYKTKYASTAENWELELADSTSAIAHSMYLIGDAGYSAEEKPAPAVLYLKKTLAAESANSSVIFLGDNIYQSGMPPKANEKERAEAEFRIEAQLSTIDDFAGYPLFLPGNHDWRGWGVDGLKRQEKYVQKYINKKRGVKDKDDYENYFLPSGGCSGPEVVELNDDVVILAIDSQWWLTDWNKVNEINDGCELKNREHFIFEFENIARKYRNKRVVIAMHHPLYTYGPHGGRFTAKEHLFPLTELNPNLYIPLPGLGSLSALVRGTIGSRQDVVNKNYIALKKALLAGAGKNGSFIFASGHEHNLQYIENAGQKFIVSGSGSKKSPVGKGKGSLFSSSRAGFSKLDFYKNGETWVTFYEVAENGEKATVIYRKLVKGVEESEEEEQTSVEYKGLKESTLQYVTTKEAAEVGPLHGVILGKHNRELFQKEYTFRTFDLSKEKGGLEPVKLGGGNQTNSLRLIADDDKQYVLRGLAKDVTRFLPAPFNELKAAQFVVEDNFMSTNPFAPLAIPILADAIQVYHTNPTLVYVPAQAKLGDFNEVVGETMNLFEERPNGKQWEDAPFFGNADKILNTKEVLEEILEENDSKVDESWMLRTRLFDFLIGDWDRHDDQWAWAVKKMDDGKKRIRPIPKDRDQAFSLYDGLVTEIAKQTMPFLRQLQSFEPDVKNVKWTTWSARLVDRTFLNGLDWNDWEEQIQFIQENLSDEIIDKAFDSWPEAAQKAVADELKFNVKSRRDNLENIAREHYEFVSSAVNVIGTDEREHFVIDRKDDETVQVIAFHISKKGNEKEQIYDRTFKSAITKEINIYGNDDDDEFTFIGPGKGKTKVRVIGGTGKDVFNQEGDIPQSQKKSLIYDDEGKKNKVKTQANFKDKRTDNYLFNIYDRRSNDSNYDMFTPFPIVGYNGDEGFSIGASASLVKYGFKKKPYASLQKFNASLSFSTNALRLGYEGDFVDVFRPIDLFVKAHYNGPGFALNYAGIGNDTRRVQSDLDFYRVFQESAGLHIGFKKRLLADAGSFTIGPFIQTSKIKQIEGSYLTGNTASETENVFRTMAFAGAKAALNFDNIENAQFPTNGVKFNTDVTYSEQFETSKNYTAFSVDLALYKALDTKERIVLATQASTSHVFGKGYEFFQLASIGGLNGLRGYRRERFYGENAFRHTTDLRLKLSRKQFLLSYGLYGSFDYGKVWDERTDENWHYSYGGGLWFSPMNLMLINVGIFVPKETFEESHRFTLGVGFDF</sequence>
<dbReference type="Pfam" id="PF00149">
    <property type="entry name" value="Metallophos"/>
    <property type="match status" value="1"/>
</dbReference>
<dbReference type="Proteomes" id="UP000249873">
    <property type="component" value="Chromosome"/>
</dbReference>
<evidence type="ECO:0000256" key="1">
    <source>
        <dbReference type="ARBA" id="ARBA00022729"/>
    </source>
</evidence>
<dbReference type="SUPFAM" id="SSF56300">
    <property type="entry name" value="Metallo-dependent phosphatases"/>
    <property type="match status" value="1"/>
</dbReference>
<evidence type="ECO:0000313" key="6">
    <source>
        <dbReference type="EMBL" id="AWV97152.1"/>
    </source>
</evidence>
<name>A0A2Z4G7L3_9BACT</name>
<dbReference type="PROSITE" id="PS51257">
    <property type="entry name" value="PROKAR_LIPOPROTEIN"/>
    <property type="match status" value="1"/>
</dbReference>
<organism evidence="6 7">
    <name type="scientific">Arcticibacterium luteifluviistationis</name>
    <dbReference type="NCBI Taxonomy" id="1784714"/>
    <lineage>
        <taxon>Bacteria</taxon>
        <taxon>Pseudomonadati</taxon>
        <taxon>Bacteroidota</taxon>
        <taxon>Cytophagia</taxon>
        <taxon>Cytophagales</taxon>
        <taxon>Leadbetterellaceae</taxon>
        <taxon>Arcticibacterium</taxon>
    </lineage>
</organism>
<protein>
    <submittedName>
        <fullName evidence="6">Metallophosphoesterase</fullName>
    </submittedName>
</protein>
<dbReference type="InterPro" id="IPR051558">
    <property type="entry name" value="Metallophosphoesterase_PAP"/>
</dbReference>
<evidence type="ECO:0000313" key="7">
    <source>
        <dbReference type="Proteomes" id="UP000249873"/>
    </source>
</evidence>
<keyword evidence="2" id="KW-0378">Hydrolase</keyword>
<evidence type="ECO:0000256" key="2">
    <source>
        <dbReference type="ARBA" id="ARBA00022801"/>
    </source>
</evidence>
<evidence type="ECO:0000259" key="5">
    <source>
        <dbReference type="Pfam" id="PF03865"/>
    </source>
</evidence>
<keyword evidence="7" id="KW-1185">Reference proteome</keyword>
<feature type="domain" description="Calcineurin-like phosphoesterase" evidence="4">
    <location>
        <begin position="51"/>
        <end position="255"/>
    </location>
</feature>
<dbReference type="GO" id="GO:0016787">
    <property type="term" value="F:hydrolase activity"/>
    <property type="evidence" value="ECO:0007669"/>
    <property type="project" value="UniProtKB-KW"/>
</dbReference>
<feature type="chain" id="PRO_5016462435" evidence="3">
    <location>
        <begin position="23"/>
        <end position="1256"/>
    </location>
</feature>
<dbReference type="RefSeq" id="WP_111370254.1">
    <property type="nucleotide sequence ID" value="NZ_CP029480.1"/>
</dbReference>
<dbReference type="InterPro" id="IPR029052">
    <property type="entry name" value="Metallo-depent_PP-like"/>
</dbReference>
<dbReference type="PANTHER" id="PTHR10161:SF14">
    <property type="entry name" value="TARTRATE-RESISTANT ACID PHOSPHATASE TYPE 5"/>
    <property type="match status" value="1"/>
</dbReference>
<proteinExistence type="predicted"/>
<dbReference type="OrthoDB" id="333971at2"/>
<dbReference type="PANTHER" id="PTHR10161">
    <property type="entry name" value="TARTRATE-RESISTANT ACID PHOSPHATASE TYPE 5"/>
    <property type="match status" value="1"/>
</dbReference>
<evidence type="ECO:0000256" key="3">
    <source>
        <dbReference type="SAM" id="SignalP"/>
    </source>
</evidence>
<dbReference type="Gene3D" id="2.40.160.50">
    <property type="entry name" value="membrane protein fhac: a member of the omp85/tpsb transporter family"/>
    <property type="match status" value="1"/>
</dbReference>
<dbReference type="Pfam" id="PF03865">
    <property type="entry name" value="ShlB"/>
    <property type="match status" value="1"/>
</dbReference>
<accession>A0A2Z4G7L3</accession>
<dbReference type="KEGG" id="als:DJ013_02765"/>
<feature type="signal peptide" evidence="3">
    <location>
        <begin position="1"/>
        <end position="22"/>
    </location>
</feature>
<dbReference type="InterPro" id="IPR004843">
    <property type="entry name" value="Calcineurin-like_PHP"/>
</dbReference>
<dbReference type="AlphaFoldDB" id="A0A2Z4G7L3"/>
<dbReference type="Gene3D" id="3.60.21.10">
    <property type="match status" value="1"/>
</dbReference>
<dbReference type="EMBL" id="CP029480">
    <property type="protein sequence ID" value="AWV97152.1"/>
    <property type="molecule type" value="Genomic_DNA"/>
</dbReference>
<evidence type="ECO:0000259" key="4">
    <source>
        <dbReference type="Pfam" id="PF00149"/>
    </source>
</evidence>